<reference evidence="4 7" key="2">
    <citation type="submission" date="2018-07" db="EMBL/GenBank/DDBJ databases">
        <title>Genomic Encyclopedia of Archaeal and Bacterial Type Strains, Phase II (KMG-II): from individual species to whole genera.</title>
        <authorList>
            <person name="Goeker M."/>
        </authorList>
    </citation>
    <scope>NUCLEOTIDE SEQUENCE [LARGE SCALE GENOMIC DNA]</scope>
    <source>
        <strain evidence="4 7">JA575</strain>
    </source>
</reference>
<evidence type="ECO:0000259" key="3">
    <source>
        <dbReference type="Pfam" id="PF01464"/>
    </source>
</evidence>
<dbReference type="Pfam" id="PF01464">
    <property type="entry name" value="SLT"/>
    <property type="match status" value="1"/>
</dbReference>
<evidence type="ECO:0000313" key="7">
    <source>
        <dbReference type="Proteomes" id="UP000256343"/>
    </source>
</evidence>
<accession>A0A336JHS1</accession>
<protein>
    <submittedName>
        <fullName evidence="5">Transglycosylase-like protein with SLT domain</fullName>
    </submittedName>
</protein>
<dbReference type="InterPro" id="IPR008258">
    <property type="entry name" value="Transglycosylase_SLT_dom_1"/>
</dbReference>
<gene>
    <name evidence="4" type="ORF">BJ125_102137</name>
    <name evidence="5" type="ORF">SAMN05892882_102137</name>
</gene>
<dbReference type="Proteomes" id="UP000256343">
    <property type="component" value="Unassembled WGS sequence"/>
</dbReference>
<evidence type="ECO:0000313" key="4">
    <source>
        <dbReference type="EMBL" id="RED41968.1"/>
    </source>
</evidence>
<evidence type="ECO:0000313" key="6">
    <source>
        <dbReference type="Proteomes" id="UP000252631"/>
    </source>
</evidence>
<comment type="similarity">
    <text evidence="1">Belongs to the virb1 family.</text>
</comment>
<dbReference type="SUPFAM" id="SSF53955">
    <property type="entry name" value="Lysozyme-like"/>
    <property type="match status" value="1"/>
</dbReference>
<evidence type="ECO:0000313" key="5">
    <source>
        <dbReference type="EMBL" id="SSW89328.1"/>
    </source>
</evidence>
<evidence type="ECO:0000256" key="1">
    <source>
        <dbReference type="ARBA" id="ARBA00009387"/>
    </source>
</evidence>
<proteinExistence type="inferred from homology"/>
<dbReference type="EMBL" id="UFQQ01000002">
    <property type="protein sequence ID" value="SSW89328.1"/>
    <property type="molecule type" value="Genomic_DNA"/>
</dbReference>
<dbReference type="Proteomes" id="UP000252631">
    <property type="component" value="Unassembled WGS sequence"/>
</dbReference>
<dbReference type="InterPro" id="IPR023346">
    <property type="entry name" value="Lysozyme-like_dom_sf"/>
</dbReference>
<name>A0A336JHS1_9BRAD</name>
<feature type="compositionally biased region" description="Polar residues" evidence="2">
    <location>
        <begin position="295"/>
        <end position="313"/>
    </location>
</feature>
<feature type="region of interest" description="Disordered" evidence="2">
    <location>
        <begin position="293"/>
        <end position="341"/>
    </location>
</feature>
<dbReference type="Gene3D" id="1.10.530.10">
    <property type="match status" value="1"/>
</dbReference>
<dbReference type="RefSeq" id="WP_114356467.1">
    <property type="nucleotide sequence ID" value="NZ_QRDT01000002.1"/>
</dbReference>
<organism evidence="5 6">
    <name type="scientific">Rhodopseudomonas pentothenatexigens</name>
    <dbReference type="NCBI Taxonomy" id="999699"/>
    <lineage>
        <taxon>Bacteria</taxon>
        <taxon>Pseudomonadati</taxon>
        <taxon>Pseudomonadota</taxon>
        <taxon>Alphaproteobacteria</taxon>
        <taxon>Hyphomicrobiales</taxon>
        <taxon>Nitrobacteraceae</taxon>
        <taxon>Rhodopseudomonas</taxon>
    </lineage>
</organism>
<feature type="domain" description="Transglycosylase SLT" evidence="3">
    <location>
        <begin position="24"/>
        <end position="76"/>
    </location>
</feature>
<keyword evidence="7" id="KW-1185">Reference proteome</keyword>
<dbReference type="OrthoDB" id="8477976at2"/>
<reference evidence="5 6" key="1">
    <citation type="submission" date="2017-08" db="EMBL/GenBank/DDBJ databases">
        <authorList>
            <person name="de Groot N.N."/>
        </authorList>
    </citation>
    <scope>NUCLEOTIDE SEQUENCE [LARGE SCALE GENOMIC DNA]</scope>
    <source>
        <strain evidence="5 6">JA575</strain>
    </source>
</reference>
<dbReference type="AlphaFoldDB" id="A0A336JHS1"/>
<dbReference type="EMBL" id="QRDT01000002">
    <property type="protein sequence ID" value="RED41968.1"/>
    <property type="molecule type" value="Genomic_DNA"/>
</dbReference>
<sequence length="341" mass="35177">MAAEVSNPAVMIVDPARTKVAGAIKQAAGQTGTSFQYLLATAKMESDFNPSAQATTSSAQGLFQFIEQTWLGTVKEAGAQFGYGQYADAITRSASGSYSVSDPSARTAIMNLRNDPVVSSAMAGVLTQSNSFKLTGEIGRRPSDAELYMAHFMGVAGAAKLINAAGDTPNVAGAALFPAAAGANQSIFYDRSGNARSVSEVYSNLASRYEAAANSPATQSAIASVAGLPVTLASAAPPPAAVDNAAYLASFPDVRNVTPAQAGDATRTATAQRGSEPMFRSLFLGGDRTEPVSPAVQSLWTSPSQAAMPSQTAMPELSRTPEVRPPTPLDLFSDRSGTFAS</sequence>
<evidence type="ECO:0000256" key="2">
    <source>
        <dbReference type="SAM" id="MobiDB-lite"/>
    </source>
</evidence>